<dbReference type="AlphaFoldDB" id="A0A7J6FA80"/>
<dbReference type="PANTHER" id="PTHR46250">
    <property type="entry name" value="MYB/SANT-LIKE DNA-BINDING DOMAIN PROTEIN-RELATED"/>
    <property type="match status" value="1"/>
</dbReference>
<evidence type="ECO:0000313" key="1">
    <source>
        <dbReference type="EMBL" id="KAF4367584.1"/>
    </source>
</evidence>
<comment type="caution">
    <text evidence="1">The sequence shown here is derived from an EMBL/GenBank/DDBJ whole genome shotgun (WGS) entry which is preliminary data.</text>
</comment>
<gene>
    <name evidence="1" type="ORF">F8388_011223</name>
</gene>
<evidence type="ECO:0000313" key="2">
    <source>
        <dbReference type="Proteomes" id="UP000525078"/>
    </source>
</evidence>
<protein>
    <recommendedName>
        <fullName evidence="3">Myb/SANT-like domain-containing protein</fullName>
    </recommendedName>
</protein>
<evidence type="ECO:0008006" key="3">
    <source>
        <dbReference type="Google" id="ProtNLM"/>
    </source>
</evidence>
<name>A0A7J6FA80_CANSA</name>
<dbReference type="EMBL" id="JAATIP010000142">
    <property type="protein sequence ID" value="KAF4367584.1"/>
    <property type="molecule type" value="Genomic_DNA"/>
</dbReference>
<dbReference type="PANTHER" id="PTHR46250:SF15">
    <property type="entry name" value="OS01G0523800 PROTEIN"/>
    <property type="match status" value="1"/>
</dbReference>
<reference evidence="1 2" key="1">
    <citation type="journal article" date="2020" name="bioRxiv">
        <title>Sequence and annotation of 42 cannabis genomes reveals extensive copy number variation in cannabinoid synthesis and pathogen resistance genes.</title>
        <authorList>
            <person name="Mckernan K.J."/>
            <person name="Helbert Y."/>
            <person name="Kane L.T."/>
            <person name="Ebling H."/>
            <person name="Zhang L."/>
            <person name="Liu B."/>
            <person name="Eaton Z."/>
            <person name="Mclaughlin S."/>
            <person name="Kingan S."/>
            <person name="Baybayan P."/>
            <person name="Concepcion G."/>
            <person name="Jordan M."/>
            <person name="Riva A."/>
            <person name="Barbazuk W."/>
            <person name="Harkins T."/>
        </authorList>
    </citation>
    <scope>NUCLEOTIDE SEQUENCE [LARGE SCALE GENOMIC DNA]</scope>
    <source>
        <strain evidence="2">cv. Jamaican Lion 4</strain>
        <tissue evidence="1">Leaf</tissue>
    </source>
</reference>
<accession>A0A7J6FA80</accession>
<proteinExistence type="predicted"/>
<sequence length="166" mass="19039">MMKMTMGDPITSIKTSDELNDWRTNLAQQIIVHEILTNGFGWDPNKKLVHAEKSSHKVATFKYKAFSYYEDLCLVYRKDCANGNDAEGLADAADDIARNEEINNMDEQDVNNTQTMGDMEANNINFMSFSQASQMPQSRSDGSSKERERALKFLMILEKQLKRLHY</sequence>
<dbReference type="Proteomes" id="UP000525078">
    <property type="component" value="Unassembled WGS sequence"/>
</dbReference>
<organism evidence="1 2">
    <name type="scientific">Cannabis sativa</name>
    <name type="common">Hemp</name>
    <name type="synonym">Marijuana</name>
    <dbReference type="NCBI Taxonomy" id="3483"/>
    <lineage>
        <taxon>Eukaryota</taxon>
        <taxon>Viridiplantae</taxon>
        <taxon>Streptophyta</taxon>
        <taxon>Embryophyta</taxon>
        <taxon>Tracheophyta</taxon>
        <taxon>Spermatophyta</taxon>
        <taxon>Magnoliopsida</taxon>
        <taxon>eudicotyledons</taxon>
        <taxon>Gunneridae</taxon>
        <taxon>Pentapetalae</taxon>
        <taxon>rosids</taxon>
        <taxon>fabids</taxon>
        <taxon>Rosales</taxon>
        <taxon>Cannabaceae</taxon>
        <taxon>Cannabis</taxon>
    </lineage>
</organism>